<evidence type="ECO:0000313" key="6">
    <source>
        <dbReference type="EMBL" id="ENN74052.1"/>
    </source>
</evidence>
<evidence type="ECO:0000256" key="4">
    <source>
        <dbReference type="ARBA" id="ARBA00022989"/>
    </source>
</evidence>
<feature type="non-terminal residue" evidence="6">
    <location>
        <position position="1"/>
    </location>
</feature>
<proteinExistence type="predicted"/>
<dbReference type="InterPro" id="IPR051068">
    <property type="entry name" value="MFS_Domain-Containing_Protein"/>
</dbReference>
<dbReference type="CDD" id="cd17326">
    <property type="entry name" value="MFS_MFSD8"/>
    <property type="match status" value="1"/>
</dbReference>
<dbReference type="GO" id="GO:0005765">
    <property type="term" value="C:lysosomal membrane"/>
    <property type="evidence" value="ECO:0007669"/>
    <property type="project" value="TreeGrafter"/>
</dbReference>
<organism evidence="6">
    <name type="scientific">Dendroctonus ponderosae</name>
    <name type="common">Mountain pine beetle</name>
    <dbReference type="NCBI Taxonomy" id="77166"/>
    <lineage>
        <taxon>Eukaryota</taxon>
        <taxon>Metazoa</taxon>
        <taxon>Ecdysozoa</taxon>
        <taxon>Arthropoda</taxon>
        <taxon>Hexapoda</taxon>
        <taxon>Insecta</taxon>
        <taxon>Pterygota</taxon>
        <taxon>Neoptera</taxon>
        <taxon>Endopterygota</taxon>
        <taxon>Coleoptera</taxon>
        <taxon>Polyphaga</taxon>
        <taxon>Cucujiformia</taxon>
        <taxon>Curculionidae</taxon>
        <taxon>Scolytinae</taxon>
        <taxon>Dendroctonus</taxon>
    </lineage>
</organism>
<dbReference type="InterPro" id="IPR036259">
    <property type="entry name" value="MFS_trans_sf"/>
</dbReference>
<dbReference type="GO" id="GO:0012505">
    <property type="term" value="C:endomembrane system"/>
    <property type="evidence" value="ECO:0007669"/>
    <property type="project" value="UniProtKB-SubCell"/>
</dbReference>
<keyword evidence="2" id="KW-0813">Transport</keyword>
<evidence type="ECO:0000256" key="3">
    <source>
        <dbReference type="ARBA" id="ARBA00022692"/>
    </source>
</evidence>
<evidence type="ECO:0000256" key="2">
    <source>
        <dbReference type="ARBA" id="ARBA00022448"/>
    </source>
</evidence>
<dbReference type="Gene3D" id="1.20.1250.20">
    <property type="entry name" value="MFS general substrate transporter like domains"/>
    <property type="match status" value="1"/>
</dbReference>
<dbReference type="Pfam" id="PF07690">
    <property type="entry name" value="MFS_1"/>
    <property type="match status" value="1"/>
</dbReference>
<dbReference type="InterPro" id="IPR020846">
    <property type="entry name" value="MFS_dom"/>
</dbReference>
<dbReference type="EMBL" id="KB741079">
    <property type="protein sequence ID" value="ENN74052.1"/>
    <property type="molecule type" value="Genomic_DNA"/>
</dbReference>
<dbReference type="OrthoDB" id="370281at2759"/>
<dbReference type="PANTHER" id="PTHR23510:SF3">
    <property type="entry name" value="MAJOR FACILITATOR SUPERFAMILY DOMAIN-CONTAINING PROTEIN 8"/>
    <property type="match status" value="1"/>
</dbReference>
<dbReference type="PROSITE" id="PS50850">
    <property type="entry name" value="MFS"/>
    <property type="match status" value="1"/>
</dbReference>
<dbReference type="InterPro" id="IPR011701">
    <property type="entry name" value="MFS"/>
</dbReference>
<accession>N6U662</accession>
<evidence type="ECO:0000256" key="1">
    <source>
        <dbReference type="ARBA" id="ARBA00004127"/>
    </source>
</evidence>
<dbReference type="AlphaFoldDB" id="N6U662"/>
<dbReference type="OMA" id="GTKMGWL"/>
<keyword evidence="3" id="KW-0812">Transmembrane</keyword>
<dbReference type="GO" id="GO:0022857">
    <property type="term" value="F:transmembrane transporter activity"/>
    <property type="evidence" value="ECO:0007669"/>
    <property type="project" value="InterPro"/>
</dbReference>
<sequence>MTWPEKFRNFFKSSSSSNAEPAFDETLETAEQYQQRWRSIYVVYFTMFIMSLGFSIIVTGVWPYLDKLDPTAGKEFMGFIVAANPFGQMIFSPLVGWWSNKLGSIRVPLIVSLLVFTGASAIYSCLELFGGNVKHWMLWSRFLVGVSSANVAACRSYLSAATKYSERTKAVSMISLAQVLGFVVGPAIQAAVVPLGDEGVWLIVDKLRLNMYTATGWINVFLTLVNIYLFFPNVFREHKIAAKEAMLKQGKNDEKSTWKGSNPDYFAAWTLIVAFFVMVFNFMLLETLGTPLTMDQLGWSKTQSLWHMGLIMSVCALCSIFTFPSIPILSRKFSEVKLMIWIGFLLMVLGRITCIPFSGPPPKVYDVNFRMNLSIFCDQRLKGLHMEQQLEFSALNASLHQYERFLPLNTTNELLIRHMTLDCGDDLLGCPSSQEWCNYVPAITYTQFIFCYALTVFGYPIGNTLIQTMFSKILGSRPQVSRCSRTNEDLVKLSRGFMTGSGCLSRVMGPVFVTYVYQEYGTIWTFGMTSVMMAISLGWLCICHCCEFFRIYGLFNRKIKPWMGPPVEETVDFPFGKYVRGLRLEIKFIDLCWMRFGNGKRILESWNCFTWGRLVSPALTCSTLMICNENSRMSLCCFGALLEILPEWHEPGHDDEPPYPGSTV</sequence>
<name>N6U662_DENPD</name>
<keyword evidence="4" id="KW-1133">Transmembrane helix</keyword>
<protein>
    <submittedName>
        <fullName evidence="6">Uncharacterized protein</fullName>
    </submittedName>
</protein>
<gene>
    <name evidence="6" type="ORF">YQE_09342</name>
</gene>
<evidence type="ECO:0000256" key="5">
    <source>
        <dbReference type="ARBA" id="ARBA00023136"/>
    </source>
</evidence>
<keyword evidence="5" id="KW-0472">Membrane</keyword>
<reference evidence="6" key="1">
    <citation type="journal article" date="2013" name="Genome Biol.">
        <title>Draft genome of the mountain pine beetle, Dendroctonus ponderosae Hopkins, a major forest pest.</title>
        <authorList>
            <person name="Keeling C.I."/>
            <person name="Yuen M.M."/>
            <person name="Liao N.Y."/>
            <person name="Docking T.R."/>
            <person name="Chan S.K."/>
            <person name="Taylor G.A."/>
            <person name="Palmquist D.L."/>
            <person name="Jackman S.D."/>
            <person name="Nguyen A."/>
            <person name="Li M."/>
            <person name="Henderson H."/>
            <person name="Janes J.K."/>
            <person name="Zhao Y."/>
            <person name="Pandoh P."/>
            <person name="Moore R."/>
            <person name="Sperling F.A."/>
            <person name="Huber D.P."/>
            <person name="Birol I."/>
            <person name="Jones S.J."/>
            <person name="Bohlmann J."/>
        </authorList>
    </citation>
    <scope>NUCLEOTIDE SEQUENCE</scope>
</reference>
<dbReference type="SUPFAM" id="SSF103473">
    <property type="entry name" value="MFS general substrate transporter"/>
    <property type="match status" value="1"/>
</dbReference>
<dbReference type="HOGENOM" id="CLU_027024_2_0_1"/>
<comment type="subcellular location">
    <subcellularLocation>
        <location evidence="1">Endomembrane system</location>
        <topology evidence="1">Multi-pass membrane protein</topology>
    </subcellularLocation>
</comment>
<dbReference type="PANTHER" id="PTHR23510">
    <property type="entry name" value="INNER MEMBRANE TRANSPORT PROTEIN YAJR"/>
    <property type="match status" value="1"/>
</dbReference>